<dbReference type="Proteomes" id="UP000319449">
    <property type="component" value="Unassembled WGS sequence"/>
</dbReference>
<protein>
    <recommendedName>
        <fullName evidence="3">Methyltransferase family protein</fullName>
    </recommendedName>
</protein>
<gene>
    <name evidence="1" type="ORF">JN12_01789</name>
</gene>
<organism evidence="1 2">
    <name type="scientific">Geobacter argillaceus</name>
    <dbReference type="NCBI Taxonomy" id="345631"/>
    <lineage>
        <taxon>Bacteria</taxon>
        <taxon>Pseudomonadati</taxon>
        <taxon>Thermodesulfobacteriota</taxon>
        <taxon>Desulfuromonadia</taxon>
        <taxon>Geobacterales</taxon>
        <taxon>Geobacteraceae</taxon>
        <taxon>Geobacter</taxon>
    </lineage>
</organism>
<proteinExistence type="predicted"/>
<dbReference type="EMBL" id="VLLN01000009">
    <property type="protein sequence ID" value="TWJ19373.1"/>
    <property type="molecule type" value="Genomic_DNA"/>
</dbReference>
<comment type="caution">
    <text evidence="1">The sequence shown here is derived from an EMBL/GenBank/DDBJ whole genome shotgun (WGS) entry which is preliminary data.</text>
</comment>
<evidence type="ECO:0000313" key="2">
    <source>
        <dbReference type="Proteomes" id="UP000319449"/>
    </source>
</evidence>
<dbReference type="SUPFAM" id="SSF53335">
    <property type="entry name" value="S-adenosyl-L-methionine-dependent methyltransferases"/>
    <property type="match status" value="1"/>
</dbReference>
<evidence type="ECO:0008006" key="3">
    <source>
        <dbReference type="Google" id="ProtNLM"/>
    </source>
</evidence>
<dbReference type="InterPro" id="IPR029063">
    <property type="entry name" value="SAM-dependent_MTases_sf"/>
</dbReference>
<dbReference type="Gene3D" id="3.40.50.150">
    <property type="entry name" value="Vaccinia Virus protein VP39"/>
    <property type="match status" value="1"/>
</dbReference>
<keyword evidence="2" id="KW-1185">Reference proteome</keyword>
<evidence type="ECO:0000313" key="1">
    <source>
        <dbReference type="EMBL" id="TWJ19373.1"/>
    </source>
</evidence>
<accession>A0A562VN04</accession>
<sequence length="263" mass="29272">MLLATVAGRLEQVDLLLDIGCGIRPQQLVRPMTHICCEPCPQYVGNLQAAVAASFDRSYLVVNAGWREAVQLFPTGSVDTVFLVDVIEHLDKEEARELLQATVRLARRQIAVFTPLGFMPQSHGDGKDAWGLDGGAWQEHKSGWYPEDFGDAWDIFLADPFHLADNMGKPLDEPFGAFWAIMTKPQARQQQTPPGRKAVQAIHDIAAASGNLGELLNTHQVVAMLANDFSPAVTERLLVVLRLGLKIKRSWLFRKLYRLFSRG</sequence>
<dbReference type="AlphaFoldDB" id="A0A562VN04"/>
<reference evidence="1 2" key="1">
    <citation type="submission" date="2019-07" db="EMBL/GenBank/DDBJ databases">
        <title>Genomic Encyclopedia of Archaeal and Bacterial Type Strains, Phase II (KMG-II): from individual species to whole genera.</title>
        <authorList>
            <person name="Goeker M."/>
        </authorList>
    </citation>
    <scope>NUCLEOTIDE SEQUENCE [LARGE SCALE GENOMIC DNA]</scope>
    <source>
        <strain evidence="1 2">ATCC BAA-1139</strain>
    </source>
</reference>
<name>A0A562VN04_9BACT</name>